<dbReference type="CDD" id="cd11648">
    <property type="entry name" value="RsmI"/>
    <property type="match status" value="1"/>
</dbReference>
<protein>
    <submittedName>
        <fullName evidence="7">Tetrapyrrole (Corrin/Porphyrin) Methylases family protein</fullName>
    </submittedName>
</protein>
<dbReference type="Proteomes" id="UP000054558">
    <property type="component" value="Unassembled WGS sequence"/>
</dbReference>
<evidence type="ECO:0000313" key="7">
    <source>
        <dbReference type="EMBL" id="GAQ80877.1"/>
    </source>
</evidence>
<sequence>MSTDSSAGELYSSFNFHKDKGGSPPSLQQGALYLVGTPIGNLEDISFRALRVLSLADVILAEDTRRSSKLLSYFEIRTPMISFHLHNEQSREGEVLQKLRAGKVVAVVSDAGMPGISDPGMELVEACVGAKIPVIPIPGPSAVITALVASGLPTYEFTFLGFLPPDKAARRKRLASMKDSKPTQVMFVGPHKLAACLADAADVIGPERRCVVAREMTKVFEEFYRGPLGEAAAAFRSPDPGEAPQAVKRKRPEAVVRGEVTLLIEGHRKEHEEEISEDDITAQLLALRERGASVSDATREIVEASGLRKKKIYRLALDLWKDD</sequence>
<dbReference type="Pfam" id="PF00590">
    <property type="entry name" value="TP_methylase"/>
    <property type="match status" value="1"/>
</dbReference>
<dbReference type="FunFam" id="3.40.1010.10:FF:000007">
    <property type="entry name" value="Ribosomal RNA small subunit methyltransferase I"/>
    <property type="match status" value="1"/>
</dbReference>
<dbReference type="Gene3D" id="3.30.950.10">
    <property type="entry name" value="Methyltransferase, Cobalt-precorrin-4 Transmethylase, Domain 2"/>
    <property type="match status" value="1"/>
</dbReference>
<evidence type="ECO:0000256" key="4">
    <source>
        <dbReference type="ARBA" id="ARBA00022679"/>
    </source>
</evidence>
<feature type="domain" description="Tetrapyrrole methylase" evidence="6">
    <location>
        <begin position="32"/>
        <end position="231"/>
    </location>
</feature>
<dbReference type="SUPFAM" id="SSF53790">
    <property type="entry name" value="Tetrapyrrole methylase"/>
    <property type="match status" value="1"/>
</dbReference>
<accession>A0A1Y1HWH5</accession>
<dbReference type="PANTHER" id="PTHR46111:SF1">
    <property type="entry name" value="RIBOSOMAL RNA SMALL SUBUNIT METHYLTRANSFERASE I"/>
    <property type="match status" value="1"/>
</dbReference>
<dbReference type="HAMAP" id="MF_01877">
    <property type="entry name" value="16SrRNA_methyltr_I"/>
    <property type="match status" value="1"/>
</dbReference>
<organism evidence="7 8">
    <name type="scientific">Klebsormidium nitens</name>
    <name type="common">Green alga</name>
    <name type="synonym">Ulothrix nitens</name>
    <dbReference type="NCBI Taxonomy" id="105231"/>
    <lineage>
        <taxon>Eukaryota</taxon>
        <taxon>Viridiplantae</taxon>
        <taxon>Streptophyta</taxon>
        <taxon>Klebsormidiophyceae</taxon>
        <taxon>Klebsormidiales</taxon>
        <taxon>Klebsormidiaceae</taxon>
        <taxon>Klebsormidium</taxon>
    </lineage>
</organism>
<evidence type="ECO:0000256" key="5">
    <source>
        <dbReference type="ARBA" id="ARBA00022691"/>
    </source>
</evidence>
<dbReference type="InterPro" id="IPR008189">
    <property type="entry name" value="rRNA_ssu_MeTfrase_I"/>
</dbReference>
<dbReference type="OMA" id="PVVFYES"/>
<evidence type="ECO:0000259" key="6">
    <source>
        <dbReference type="Pfam" id="PF00590"/>
    </source>
</evidence>
<gene>
    <name evidence="7" type="ORF">KFL_000650100</name>
</gene>
<evidence type="ECO:0000256" key="2">
    <source>
        <dbReference type="ARBA" id="ARBA00022552"/>
    </source>
</evidence>
<dbReference type="PIRSF" id="PIRSF005917">
    <property type="entry name" value="MTase_YraL"/>
    <property type="match status" value="1"/>
</dbReference>
<keyword evidence="5" id="KW-0949">S-adenosyl-L-methionine</keyword>
<keyword evidence="4" id="KW-0808">Transferase</keyword>
<dbReference type="STRING" id="105231.A0A1Y1HWH5"/>
<dbReference type="InterPro" id="IPR014776">
    <property type="entry name" value="4pyrrole_Mease_sub2"/>
</dbReference>
<dbReference type="Gene3D" id="3.40.1010.10">
    <property type="entry name" value="Cobalt-precorrin-4 Transmethylase, Domain 1"/>
    <property type="match status" value="1"/>
</dbReference>
<dbReference type="InterPro" id="IPR000878">
    <property type="entry name" value="4pyrrol_Mease"/>
</dbReference>
<dbReference type="PANTHER" id="PTHR46111">
    <property type="entry name" value="RIBOSOMAL RNA SMALL SUBUNIT METHYLTRANSFERASE I"/>
    <property type="match status" value="1"/>
</dbReference>
<name>A0A1Y1HWH5_KLENI</name>
<dbReference type="PROSITE" id="PS01296">
    <property type="entry name" value="RSMI"/>
    <property type="match status" value="1"/>
</dbReference>
<dbReference type="EMBL" id="DF237014">
    <property type="protein sequence ID" value="GAQ80877.1"/>
    <property type="molecule type" value="Genomic_DNA"/>
</dbReference>
<dbReference type="NCBIfam" id="TIGR00096">
    <property type="entry name" value="16S rRNA (cytidine(1402)-2'-O)-methyltransferase"/>
    <property type="match status" value="1"/>
</dbReference>
<keyword evidence="1" id="KW-0963">Cytoplasm</keyword>
<proteinExistence type="inferred from homology"/>
<dbReference type="InterPro" id="IPR018063">
    <property type="entry name" value="SAM_MeTrfase_RsmI_CS"/>
</dbReference>
<keyword evidence="8" id="KW-1185">Reference proteome</keyword>
<dbReference type="InterPro" id="IPR014777">
    <property type="entry name" value="4pyrrole_Mease_sub1"/>
</dbReference>
<evidence type="ECO:0000256" key="1">
    <source>
        <dbReference type="ARBA" id="ARBA00022490"/>
    </source>
</evidence>
<dbReference type="GO" id="GO:0008168">
    <property type="term" value="F:methyltransferase activity"/>
    <property type="evidence" value="ECO:0007669"/>
    <property type="project" value="UniProtKB-KW"/>
</dbReference>
<evidence type="ECO:0000313" key="8">
    <source>
        <dbReference type="Proteomes" id="UP000054558"/>
    </source>
</evidence>
<dbReference type="InterPro" id="IPR035996">
    <property type="entry name" value="4pyrrol_Methylase_sf"/>
</dbReference>
<dbReference type="GO" id="GO:0006364">
    <property type="term" value="P:rRNA processing"/>
    <property type="evidence" value="ECO:0007669"/>
    <property type="project" value="UniProtKB-KW"/>
</dbReference>
<reference evidence="7 8" key="1">
    <citation type="journal article" date="2014" name="Nat. Commun.">
        <title>Klebsormidium flaccidum genome reveals primary factors for plant terrestrial adaptation.</title>
        <authorList>
            <person name="Hori K."/>
            <person name="Maruyama F."/>
            <person name="Fujisawa T."/>
            <person name="Togashi T."/>
            <person name="Yamamoto N."/>
            <person name="Seo M."/>
            <person name="Sato S."/>
            <person name="Yamada T."/>
            <person name="Mori H."/>
            <person name="Tajima N."/>
            <person name="Moriyama T."/>
            <person name="Ikeuchi M."/>
            <person name="Watanabe M."/>
            <person name="Wada H."/>
            <person name="Kobayashi K."/>
            <person name="Saito M."/>
            <person name="Masuda T."/>
            <person name="Sasaki-Sekimoto Y."/>
            <person name="Mashiguchi K."/>
            <person name="Awai K."/>
            <person name="Shimojima M."/>
            <person name="Masuda S."/>
            <person name="Iwai M."/>
            <person name="Nobusawa T."/>
            <person name="Narise T."/>
            <person name="Kondo S."/>
            <person name="Saito H."/>
            <person name="Sato R."/>
            <person name="Murakawa M."/>
            <person name="Ihara Y."/>
            <person name="Oshima-Yamada Y."/>
            <person name="Ohtaka K."/>
            <person name="Satoh M."/>
            <person name="Sonobe K."/>
            <person name="Ishii M."/>
            <person name="Ohtani R."/>
            <person name="Kanamori-Sato M."/>
            <person name="Honoki R."/>
            <person name="Miyazaki D."/>
            <person name="Mochizuki H."/>
            <person name="Umetsu J."/>
            <person name="Higashi K."/>
            <person name="Shibata D."/>
            <person name="Kamiya Y."/>
            <person name="Sato N."/>
            <person name="Nakamura Y."/>
            <person name="Tabata S."/>
            <person name="Ida S."/>
            <person name="Kurokawa K."/>
            <person name="Ohta H."/>
        </authorList>
    </citation>
    <scope>NUCLEOTIDE SEQUENCE [LARGE SCALE GENOMIC DNA]</scope>
    <source>
        <strain evidence="7 8">NIES-2285</strain>
    </source>
</reference>
<dbReference type="AlphaFoldDB" id="A0A1Y1HWH5"/>
<evidence type="ECO:0000256" key="3">
    <source>
        <dbReference type="ARBA" id="ARBA00022603"/>
    </source>
</evidence>
<keyword evidence="3 7" id="KW-0489">Methyltransferase</keyword>
<dbReference type="OrthoDB" id="2017099at2759"/>
<dbReference type="GO" id="GO:0032259">
    <property type="term" value="P:methylation"/>
    <property type="evidence" value="ECO:0007669"/>
    <property type="project" value="UniProtKB-KW"/>
</dbReference>
<keyword evidence="2" id="KW-0698">rRNA processing</keyword>